<dbReference type="Gene3D" id="3.30.1150.10">
    <property type="match status" value="1"/>
</dbReference>
<dbReference type="InterPro" id="IPR006260">
    <property type="entry name" value="TonB/TolA_C"/>
</dbReference>
<evidence type="ECO:0000313" key="8">
    <source>
        <dbReference type="Proteomes" id="UP000000248"/>
    </source>
</evidence>
<name>A5EXH3_DICNV</name>
<evidence type="ECO:0000256" key="4">
    <source>
        <dbReference type="ARBA" id="ARBA00023136"/>
    </source>
</evidence>
<dbReference type="AlphaFoldDB" id="A5EXH3"/>
<proteinExistence type="predicted"/>
<dbReference type="Proteomes" id="UP000000248">
    <property type="component" value="Chromosome"/>
</dbReference>
<gene>
    <name evidence="7" type="primary">tolA</name>
    <name evidence="7" type="ordered locus">DNO_1173</name>
</gene>
<dbReference type="GO" id="GO:0016020">
    <property type="term" value="C:membrane"/>
    <property type="evidence" value="ECO:0007669"/>
    <property type="project" value="UniProtKB-SubCell"/>
</dbReference>
<dbReference type="KEGG" id="dno:DNO_1173"/>
<evidence type="ECO:0000256" key="1">
    <source>
        <dbReference type="ARBA" id="ARBA00004167"/>
    </source>
</evidence>
<reference evidence="7 8" key="1">
    <citation type="journal article" date="2007" name="Nat. Biotechnol.">
        <title>Genome sequence and identification of candidate vaccine antigens from the animal pathogen Dichelobacter nodosus.</title>
        <authorList>
            <person name="Myers G.S."/>
            <person name="Parker D."/>
            <person name="Al-Hasani K."/>
            <person name="Kennan R.M."/>
            <person name="Seemann T."/>
            <person name="Ren Q."/>
            <person name="Badger J.H."/>
            <person name="Selengut J.D."/>
            <person name="Deboy R.T."/>
            <person name="Tettelin H."/>
            <person name="Boyce J.D."/>
            <person name="McCarl V.P."/>
            <person name="Han X."/>
            <person name="Nelson W.C."/>
            <person name="Madupu R."/>
            <person name="Mohamoud Y."/>
            <person name="Holley T."/>
            <person name="Fedorova N."/>
            <person name="Khouri H."/>
            <person name="Bottomley S.P."/>
            <person name="Whittington R.J."/>
            <person name="Adler B."/>
            <person name="Songer J.G."/>
            <person name="Rood J.I."/>
            <person name="Paulsen I.T."/>
        </authorList>
    </citation>
    <scope>NUCLEOTIDE SEQUENCE [LARGE SCALE GENOMIC DNA]</scope>
    <source>
        <strain evidence="7 8">VCS1703A</strain>
    </source>
</reference>
<keyword evidence="8" id="KW-1185">Reference proteome</keyword>
<sequence length="392" mass="41628">MIERLSKRWEDIFSIVAVGIFYAVLGVGIFLNYQWAKSQNATFVAPRAGQPMAQSIETTAVSSHVLEQRLEAIAAKKEAIEQARLAKIRAEEEEKRLAAERERLAKEKAEQERRARLEAERLAKERAEQEEKAAAEQAAKEKAEKAAAEKEKAAKAAAAKKKAEKAAAAKEKAAKAAAAKKKAEKAAAAKEKAAKAAAAKKKAEKAAAAKEKAAKAAAAKEKAAKAATAKKKAATAKKKAAAAKEKAAKAAAAKEKAAKAKAAREARELEAKLAALGAPEGLGNGLASFDEQAFAAAKSEAVELFGDAVKARMKRFWQLPPNIPTNLSAQLLLRIDQHGKVVHVEVNRSSGYPLFDTAAMSAAKAASPLPLPNFDDLTAELVRDGVLINFSP</sequence>
<evidence type="ECO:0000256" key="6">
    <source>
        <dbReference type="SAM" id="Phobius"/>
    </source>
</evidence>
<dbReference type="Pfam" id="PF13103">
    <property type="entry name" value="TonB_2"/>
    <property type="match status" value="1"/>
</dbReference>
<dbReference type="RefSeq" id="WP_012031477.1">
    <property type="nucleotide sequence ID" value="NC_009446.1"/>
</dbReference>
<dbReference type="STRING" id="246195.DNO_1173"/>
<dbReference type="OrthoDB" id="9779830at2"/>
<dbReference type="eggNOG" id="COG3064">
    <property type="taxonomic scope" value="Bacteria"/>
</dbReference>
<feature type="transmembrane region" description="Helical" evidence="6">
    <location>
        <begin position="12"/>
        <end position="33"/>
    </location>
</feature>
<organism evidence="7 8">
    <name type="scientific">Dichelobacter nodosus (strain VCS1703A)</name>
    <dbReference type="NCBI Taxonomy" id="246195"/>
    <lineage>
        <taxon>Bacteria</taxon>
        <taxon>Pseudomonadati</taxon>
        <taxon>Pseudomonadota</taxon>
        <taxon>Gammaproteobacteria</taxon>
        <taxon>Cardiobacteriales</taxon>
        <taxon>Cardiobacteriaceae</taxon>
        <taxon>Dichelobacter</taxon>
    </lineage>
</organism>
<comment type="subcellular location">
    <subcellularLocation>
        <location evidence="1">Membrane</location>
        <topology evidence="1">Single-pass membrane protein</topology>
    </subcellularLocation>
</comment>
<keyword evidence="4 6" id="KW-0472">Membrane</keyword>
<evidence type="ECO:0000313" key="7">
    <source>
        <dbReference type="EMBL" id="ABQ13251.1"/>
    </source>
</evidence>
<dbReference type="SUPFAM" id="SSF74653">
    <property type="entry name" value="TolA/TonB C-terminal domain"/>
    <property type="match status" value="1"/>
</dbReference>
<dbReference type="NCBIfam" id="TIGR01352">
    <property type="entry name" value="tonB_Cterm"/>
    <property type="match status" value="1"/>
</dbReference>
<evidence type="ECO:0000256" key="3">
    <source>
        <dbReference type="ARBA" id="ARBA00022989"/>
    </source>
</evidence>
<keyword evidence="2 6" id="KW-0812">Transmembrane</keyword>
<dbReference type="HOGENOM" id="CLU_703447_0_0_6"/>
<keyword evidence="3 6" id="KW-1133">Transmembrane helix</keyword>
<feature type="region of interest" description="Disordered" evidence="5">
    <location>
        <begin position="124"/>
        <end position="213"/>
    </location>
</feature>
<feature type="compositionally biased region" description="Basic and acidic residues" evidence="5">
    <location>
        <begin position="124"/>
        <end position="154"/>
    </location>
</feature>
<feature type="compositionally biased region" description="Basic and acidic residues" evidence="5">
    <location>
        <begin position="184"/>
        <end position="194"/>
    </location>
</feature>
<dbReference type="EMBL" id="CP000513">
    <property type="protein sequence ID" value="ABQ13251.1"/>
    <property type="molecule type" value="Genomic_DNA"/>
</dbReference>
<feature type="compositionally biased region" description="Basic and acidic residues" evidence="5">
    <location>
        <begin position="204"/>
        <end position="213"/>
    </location>
</feature>
<evidence type="ECO:0000256" key="5">
    <source>
        <dbReference type="SAM" id="MobiDB-lite"/>
    </source>
</evidence>
<feature type="compositionally biased region" description="Basic and acidic residues" evidence="5">
    <location>
        <begin position="164"/>
        <end position="174"/>
    </location>
</feature>
<evidence type="ECO:0000256" key="2">
    <source>
        <dbReference type="ARBA" id="ARBA00022692"/>
    </source>
</evidence>
<protein>
    <submittedName>
        <fullName evidence="7">TolA protein</fullName>
    </submittedName>
</protein>
<accession>A5EXH3</accession>